<feature type="domain" description="TIL" evidence="3">
    <location>
        <begin position="82"/>
        <end position="134"/>
    </location>
</feature>
<dbReference type="SUPFAM" id="SSF57567">
    <property type="entry name" value="Serine protease inhibitors"/>
    <property type="match status" value="1"/>
</dbReference>
<dbReference type="Gene3D" id="2.10.25.10">
    <property type="entry name" value="Laminin"/>
    <property type="match status" value="1"/>
</dbReference>
<dbReference type="AlphaFoldDB" id="A0A7E4UXQ6"/>
<dbReference type="Pfam" id="PF01826">
    <property type="entry name" value="TIL"/>
    <property type="match status" value="1"/>
</dbReference>
<proteinExistence type="predicted"/>
<evidence type="ECO:0000259" key="3">
    <source>
        <dbReference type="Pfam" id="PF01826"/>
    </source>
</evidence>
<evidence type="ECO:0000313" key="5">
    <source>
        <dbReference type="WBParaSite" id="Pan_g14041.t1"/>
    </source>
</evidence>
<dbReference type="InterPro" id="IPR036084">
    <property type="entry name" value="Ser_inhib-like_sf"/>
</dbReference>
<dbReference type="Proteomes" id="UP000492821">
    <property type="component" value="Unassembled WGS sequence"/>
</dbReference>
<sequence>MSVFVQLFVISSLICVVFGQDTSTVVSASNACASTLCQIGERCVLKQVQCVRAPCPPIAECVPIPSISTWPVRRSTRDAVQCGPNEYYTTCGACEGTCADRHPDCAEGCLKAGCYCPRGFIRDKAGRCAYEDVCDPTF</sequence>
<reference evidence="4" key="1">
    <citation type="journal article" date="2013" name="Genetics">
        <title>The draft genome and transcriptome of Panagrellus redivivus are shaped by the harsh demands of a free-living lifestyle.</title>
        <authorList>
            <person name="Srinivasan J."/>
            <person name="Dillman A.R."/>
            <person name="Macchietto M.G."/>
            <person name="Heikkinen L."/>
            <person name="Lakso M."/>
            <person name="Fracchia K.M."/>
            <person name="Antoshechkin I."/>
            <person name="Mortazavi A."/>
            <person name="Wong G."/>
            <person name="Sternberg P.W."/>
        </authorList>
    </citation>
    <scope>NUCLEOTIDE SEQUENCE [LARGE SCALE GENOMIC DNA]</scope>
    <source>
        <strain evidence="4">MT8872</strain>
    </source>
</reference>
<feature type="signal peptide" evidence="2">
    <location>
        <begin position="1"/>
        <end position="19"/>
    </location>
</feature>
<dbReference type="WBParaSite" id="Pan_g14041.t1">
    <property type="protein sequence ID" value="Pan_g14041.t1"/>
    <property type="gene ID" value="Pan_g14041"/>
</dbReference>
<feature type="chain" id="PRO_5028856839" evidence="2">
    <location>
        <begin position="20"/>
        <end position="138"/>
    </location>
</feature>
<organism evidence="4 5">
    <name type="scientific">Panagrellus redivivus</name>
    <name type="common">Microworm</name>
    <dbReference type="NCBI Taxonomy" id="6233"/>
    <lineage>
        <taxon>Eukaryota</taxon>
        <taxon>Metazoa</taxon>
        <taxon>Ecdysozoa</taxon>
        <taxon>Nematoda</taxon>
        <taxon>Chromadorea</taxon>
        <taxon>Rhabditida</taxon>
        <taxon>Tylenchina</taxon>
        <taxon>Panagrolaimomorpha</taxon>
        <taxon>Panagrolaimoidea</taxon>
        <taxon>Panagrolaimidae</taxon>
        <taxon>Panagrellus</taxon>
    </lineage>
</organism>
<keyword evidence="4" id="KW-1185">Reference proteome</keyword>
<evidence type="ECO:0000313" key="4">
    <source>
        <dbReference type="Proteomes" id="UP000492821"/>
    </source>
</evidence>
<keyword evidence="2" id="KW-0732">Signal</keyword>
<keyword evidence="1" id="KW-0646">Protease inhibitor</keyword>
<reference evidence="5" key="2">
    <citation type="submission" date="2020-10" db="UniProtKB">
        <authorList>
            <consortium name="WormBaseParasite"/>
        </authorList>
    </citation>
    <scope>IDENTIFICATION</scope>
</reference>
<protein>
    <submittedName>
        <fullName evidence="5">TIL domain-containing protein</fullName>
    </submittedName>
</protein>
<dbReference type="GO" id="GO:0004867">
    <property type="term" value="F:serine-type endopeptidase inhibitor activity"/>
    <property type="evidence" value="ECO:0007669"/>
    <property type="project" value="UniProtKB-KW"/>
</dbReference>
<evidence type="ECO:0000256" key="1">
    <source>
        <dbReference type="ARBA" id="ARBA00022900"/>
    </source>
</evidence>
<evidence type="ECO:0000256" key="2">
    <source>
        <dbReference type="SAM" id="SignalP"/>
    </source>
</evidence>
<keyword evidence="1" id="KW-0722">Serine protease inhibitor</keyword>
<dbReference type="CDD" id="cd19941">
    <property type="entry name" value="TIL"/>
    <property type="match status" value="1"/>
</dbReference>
<name>A0A7E4UXQ6_PANRE</name>
<accession>A0A7E4UXQ6</accession>
<dbReference type="InterPro" id="IPR002919">
    <property type="entry name" value="TIL_dom"/>
</dbReference>